<keyword evidence="7" id="KW-1185">Reference proteome</keyword>
<dbReference type="Pfam" id="PF00078">
    <property type="entry name" value="RVT_1"/>
    <property type="match status" value="1"/>
</dbReference>
<dbReference type="PROSITE" id="PS50878">
    <property type="entry name" value="RT_POL"/>
    <property type="match status" value="1"/>
</dbReference>
<dbReference type="InterPro" id="IPR043502">
    <property type="entry name" value="DNA/RNA_pol_sf"/>
</dbReference>
<dbReference type="PROSITE" id="PS50175">
    <property type="entry name" value="ASP_PROT_RETROV"/>
    <property type="match status" value="1"/>
</dbReference>
<dbReference type="InterPro" id="IPR021109">
    <property type="entry name" value="Peptidase_aspartic_dom_sf"/>
</dbReference>
<dbReference type="InterPro" id="IPR036157">
    <property type="entry name" value="dUTPase-like_sf"/>
</dbReference>
<organism evidence="6 7">
    <name type="scientific">Mycteria americana</name>
    <name type="common">Wood stork</name>
    <dbReference type="NCBI Taxonomy" id="33587"/>
    <lineage>
        <taxon>Eukaryota</taxon>
        <taxon>Metazoa</taxon>
        <taxon>Chordata</taxon>
        <taxon>Craniata</taxon>
        <taxon>Vertebrata</taxon>
        <taxon>Euteleostomi</taxon>
        <taxon>Archelosauria</taxon>
        <taxon>Archosauria</taxon>
        <taxon>Dinosauria</taxon>
        <taxon>Saurischia</taxon>
        <taxon>Theropoda</taxon>
        <taxon>Coelurosauria</taxon>
        <taxon>Aves</taxon>
        <taxon>Neognathae</taxon>
        <taxon>Neoaves</taxon>
        <taxon>Aequornithes</taxon>
        <taxon>Ciconiiformes</taxon>
        <taxon>Ciconiidae</taxon>
        <taxon>Mycteria</taxon>
    </lineage>
</organism>
<sequence length="318" mass="34912">MPQMSSPWIHSPPGPEEAPDWMLPRSSTTLTGLFVLPGVTDADFTGQIQAMVWTPSPPMFIPRKTRIAQLILFKAVVPQAENCDGCDAGFGSTGPPAIFWATQVAATRPMLAVMLYNPHTSSACVQLPVLIDTGMDVTVLALKDWPRSWPLATPTGGLVGVGGTSHTFQSINSLTIKTQEGFTFTVCPYVTNLPMSLLGRDVMAQDDQWPLPREKVAALQELVAEQLQQGHITPTTSPWNPPVFIIKKKSGKWRLLHDLRQINEVIEEMGSLQPGLPSPTMIPRNWDIVVIDLKDCFFTIPLHPADAPRFAFSVPKVN</sequence>
<dbReference type="Pfam" id="PF00692">
    <property type="entry name" value="dUTPase"/>
    <property type="match status" value="1"/>
</dbReference>
<dbReference type="PANTHER" id="PTHR19422:SF123">
    <property type="entry name" value="RT1 CLASS I, LOCUS CE15"/>
    <property type="match status" value="1"/>
</dbReference>
<evidence type="ECO:0000259" key="4">
    <source>
        <dbReference type="PROSITE" id="PS50175"/>
    </source>
</evidence>
<evidence type="ECO:0000259" key="5">
    <source>
        <dbReference type="PROSITE" id="PS50878"/>
    </source>
</evidence>
<dbReference type="SUPFAM" id="SSF56672">
    <property type="entry name" value="DNA/RNA polymerases"/>
    <property type="match status" value="1"/>
</dbReference>
<evidence type="ECO:0000313" key="7">
    <source>
        <dbReference type="Proteomes" id="UP001333110"/>
    </source>
</evidence>
<dbReference type="PANTHER" id="PTHR19422">
    <property type="entry name" value="GAG RETROVIRAL POLYPROTEIN"/>
    <property type="match status" value="1"/>
</dbReference>
<dbReference type="InterPro" id="IPR018061">
    <property type="entry name" value="Retropepsins"/>
</dbReference>
<gene>
    <name evidence="6" type="ORF">QYF61_006372</name>
</gene>
<dbReference type="Gene3D" id="2.40.70.10">
    <property type="entry name" value="Acid Proteases"/>
    <property type="match status" value="1"/>
</dbReference>
<dbReference type="Proteomes" id="UP001333110">
    <property type="component" value="Unassembled WGS sequence"/>
</dbReference>
<dbReference type="InterPro" id="IPR000477">
    <property type="entry name" value="RT_dom"/>
</dbReference>
<evidence type="ECO:0000313" key="6">
    <source>
        <dbReference type="EMBL" id="KAK4807311.1"/>
    </source>
</evidence>
<dbReference type="InterPro" id="IPR029054">
    <property type="entry name" value="dUTPase-like"/>
</dbReference>
<accession>A0AAN7MMJ2</accession>
<evidence type="ECO:0000256" key="1">
    <source>
        <dbReference type="ARBA" id="ARBA00022670"/>
    </source>
</evidence>
<dbReference type="Pfam" id="PF00077">
    <property type="entry name" value="RVP"/>
    <property type="match status" value="1"/>
</dbReference>
<evidence type="ECO:0000256" key="2">
    <source>
        <dbReference type="ARBA" id="ARBA00022750"/>
    </source>
</evidence>
<name>A0AAN7MMJ2_MYCAM</name>
<comment type="caution">
    <text evidence="6">The sequence shown here is derived from an EMBL/GenBank/DDBJ whole genome shotgun (WGS) entry which is preliminary data.</text>
</comment>
<keyword evidence="2" id="KW-0064">Aspartyl protease</keyword>
<feature type="domain" description="Reverse transcriptase" evidence="5">
    <location>
        <begin position="227"/>
        <end position="318"/>
    </location>
</feature>
<dbReference type="GO" id="GO:0006508">
    <property type="term" value="P:proteolysis"/>
    <property type="evidence" value="ECO:0007669"/>
    <property type="project" value="UniProtKB-KW"/>
</dbReference>
<dbReference type="SUPFAM" id="SSF50630">
    <property type="entry name" value="Acid proteases"/>
    <property type="match status" value="1"/>
</dbReference>
<reference evidence="6 7" key="1">
    <citation type="journal article" date="2023" name="J. Hered.">
        <title>Chromosome-level genome of the wood stork (Mycteria americana) provides insight into avian chromosome evolution.</title>
        <authorList>
            <person name="Flamio R. Jr."/>
            <person name="Ramstad K.M."/>
        </authorList>
    </citation>
    <scope>NUCLEOTIDE SEQUENCE [LARGE SCALE GENOMIC DNA]</scope>
    <source>
        <strain evidence="6">JAX WOST 10</strain>
    </source>
</reference>
<feature type="domain" description="Peptidase A2" evidence="4">
    <location>
        <begin position="127"/>
        <end position="202"/>
    </location>
</feature>
<dbReference type="InterPro" id="IPR001995">
    <property type="entry name" value="Peptidase_A2_cat"/>
</dbReference>
<keyword evidence="3" id="KW-0378">Hydrolase</keyword>
<protein>
    <recommendedName>
        <fullName evidence="8">Peptidase A2 domain-containing protein</fullName>
    </recommendedName>
</protein>
<dbReference type="Gene3D" id="2.70.40.10">
    <property type="match status" value="1"/>
</dbReference>
<evidence type="ECO:0008006" key="8">
    <source>
        <dbReference type="Google" id="ProtNLM"/>
    </source>
</evidence>
<dbReference type="InterPro" id="IPR051592">
    <property type="entry name" value="HERV-K_Pro_peptidase_A2"/>
</dbReference>
<dbReference type="AlphaFoldDB" id="A0AAN7MMJ2"/>
<dbReference type="SUPFAM" id="SSF51283">
    <property type="entry name" value="dUTPase-like"/>
    <property type="match status" value="1"/>
</dbReference>
<dbReference type="Gene3D" id="3.10.10.10">
    <property type="entry name" value="HIV Type 1 Reverse Transcriptase, subunit A, domain 1"/>
    <property type="match status" value="1"/>
</dbReference>
<proteinExistence type="predicted"/>
<dbReference type="EMBL" id="JAUNZN010000031">
    <property type="protein sequence ID" value="KAK4807311.1"/>
    <property type="molecule type" value="Genomic_DNA"/>
</dbReference>
<dbReference type="GO" id="GO:0004190">
    <property type="term" value="F:aspartic-type endopeptidase activity"/>
    <property type="evidence" value="ECO:0007669"/>
    <property type="project" value="UniProtKB-KW"/>
</dbReference>
<evidence type="ECO:0000256" key="3">
    <source>
        <dbReference type="ARBA" id="ARBA00022801"/>
    </source>
</evidence>
<keyword evidence="1" id="KW-0645">Protease</keyword>